<dbReference type="GO" id="GO:0016301">
    <property type="term" value="F:kinase activity"/>
    <property type="evidence" value="ECO:0007669"/>
    <property type="project" value="UniProtKB-KW"/>
</dbReference>
<feature type="domain" description="HipA N-terminal subdomain 1" evidence="1">
    <location>
        <begin position="5"/>
        <end position="103"/>
    </location>
</feature>
<proteinExistence type="predicted"/>
<gene>
    <name evidence="2" type="ORF">DHW31_09765</name>
</gene>
<keyword evidence="2" id="KW-0418">Kinase</keyword>
<dbReference type="InterPro" id="IPR017508">
    <property type="entry name" value="HipA_N1"/>
</dbReference>
<comment type="caution">
    <text evidence="2">The sequence shown here is derived from an EMBL/GenBank/DDBJ whole genome shotgun (WGS) entry which is preliminary data.</text>
</comment>
<reference evidence="2 3" key="1">
    <citation type="journal article" date="2018" name="Nat. Biotechnol.">
        <title>A standardized bacterial taxonomy based on genome phylogeny substantially revises the tree of life.</title>
        <authorList>
            <person name="Parks D.H."/>
            <person name="Chuvochina M."/>
            <person name="Waite D.W."/>
            <person name="Rinke C."/>
            <person name="Skarshewski A."/>
            <person name="Chaumeil P.A."/>
            <person name="Hugenholtz P."/>
        </authorList>
    </citation>
    <scope>NUCLEOTIDE SEQUENCE [LARGE SCALE GENOMIC DNA]</scope>
    <source>
        <strain evidence="2">UBA9667</strain>
    </source>
</reference>
<evidence type="ECO:0000259" key="1">
    <source>
        <dbReference type="Pfam" id="PF13657"/>
    </source>
</evidence>
<dbReference type="EMBL" id="DPVG01000358">
    <property type="protein sequence ID" value="HCK25045.1"/>
    <property type="molecule type" value="Genomic_DNA"/>
</dbReference>
<dbReference type="Proteomes" id="UP000263098">
    <property type="component" value="Unassembled WGS sequence"/>
</dbReference>
<evidence type="ECO:0000313" key="3">
    <source>
        <dbReference type="Proteomes" id="UP000263098"/>
    </source>
</evidence>
<protein>
    <submittedName>
        <fullName evidence="2">Phosphatidylinositol kinase</fullName>
    </submittedName>
</protein>
<name>A0A3D2SFJ8_9BACE</name>
<evidence type="ECO:0000313" key="2">
    <source>
        <dbReference type="EMBL" id="HCK25045.1"/>
    </source>
</evidence>
<dbReference type="AlphaFoldDB" id="A0A3D2SFJ8"/>
<dbReference type="Pfam" id="PF13657">
    <property type="entry name" value="Couple_hipA"/>
    <property type="match status" value="1"/>
</dbReference>
<sequence length="106" mass="11857">MRRAQVFSNGVLAGMLTETDSGKYIFCYDDSFLIDEKQTAISLSFPKSQREFTSETLFPFFFNMLSEGTNKAIQCQTLKIDENDAFGLLLATAHTDTIGAIIVKKI</sequence>
<keyword evidence="2" id="KW-0808">Transferase</keyword>
<organism evidence="2 3">
    <name type="scientific">Bacteroides graminisolvens</name>
    <dbReference type="NCBI Taxonomy" id="477666"/>
    <lineage>
        <taxon>Bacteria</taxon>
        <taxon>Pseudomonadati</taxon>
        <taxon>Bacteroidota</taxon>
        <taxon>Bacteroidia</taxon>
        <taxon>Bacteroidales</taxon>
        <taxon>Bacteroidaceae</taxon>
        <taxon>Bacteroides</taxon>
    </lineage>
</organism>
<dbReference type="NCBIfam" id="TIGR03071">
    <property type="entry name" value="couple_hipA"/>
    <property type="match status" value="1"/>
</dbReference>
<accession>A0A3D2SFJ8</accession>